<dbReference type="InterPro" id="IPR000014">
    <property type="entry name" value="PAS"/>
</dbReference>
<evidence type="ECO:0000256" key="12">
    <source>
        <dbReference type="ARBA" id="ARBA00023136"/>
    </source>
</evidence>
<organism evidence="17 18">
    <name type="scientific">Mucilaginibacter aquariorum</name>
    <dbReference type="NCBI Taxonomy" id="2967225"/>
    <lineage>
        <taxon>Bacteria</taxon>
        <taxon>Pseudomonadati</taxon>
        <taxon>Bacteroidota</taxon>
        <taxon>Sphingobacteriia</taxon>
        <taxon>Sphingobacteriales</taxon>
        <taxon>Sphingobacteriaceae</taxon>
        <taxon>Mucilaginibacter</taxon>
    </lineage>
</organism>
<evidence type="ECO:0000256" key="7">
    <source>
        <dbReference type="ARBA" id="ARBA00022741"/>
    </source>
</evidence>
<dbReference type="CDD" id="cd00082">
    <property type="entry name" value="HisKA"/>
    <property type="match status" value="1"/>
</dbReference>
<keyword evidence="8" id="KW-0418">Kinase</keyword>
<dbReference type="InterPro" id="IPR013655">
    <property type="entry name" value="PAS_fold_3"/>
</dbReference>
<dbReference type="PROSITE" id="PS50112">
    <property type="entry name" value="PAS"/>
    <property type="match status" value="1"/>
</dbReference>
<dbReference type="CDD" id="cd00130">
    <property type="entry name" value="PAS"/>
    <property type="match status" value="2"/>
</dbReference>
<comment type="subcellular location">
    <subcellularLocation>
        <location evidence="2">Membrane</location>
        <topology evidence="2">Multi-pass membrane protein</topology>
    </subcellularLocation>
</comment>
<comment type="caution">
    <text evidence="17">The sequence shown here is derived from an EMBL/GenBank/DDBJ whole genome shotgun (WGS) entry which is preliminary data.</text>
</comment>
<dbReference type="Pfam" id="PF00512">
    <property type="entry name" value="HisKA"/>
    <property type="match status" value="1"/>
</dbReference>
<evidence type="ECO:0000256" key="2">
    <source>
        <dbReference type="ARBA" id="ARBA00004141"/>
    </source>
</evidence>
<dbReference type="InterPro" id="IPR003661">
    <property type="entry name" value="HisK_dim/P_dom"/>
</dbReference>
<name>A0ABT1T2R6_9SPHI</name>
<evidence type="ECO:0000256" key="10">
    <source>
        <dbReference type="ARBA" id="ARBA00022989"/>
    </source>
</evidence>
<evidence type="ECO:0000259" key="16">
    <source>
        <dbReference type="PROSITE" id="PS50113"/>
    </source>
</evidence>
<dbReference type="PROSITE" id="PS50109">
    <property type="entry name" value="HIS_KIN"/>
    <property type="match status" value="1"/>
</dbReference>
<dbReference type="PROSITE" id="PS50113">
    <property type="entry name" value="PAC"/>
    <property type="match status" value="1"/>
</dbReference>
<dbReference type="Pfam" id="PF13426">
    <property type="entry name" value="PAS_9"/>
    <property type="match status" value="1"/>
</dbReference>
<comment type="catalytic activity">
    <reaction evidence="1">
        <text>ATP + protein L-histidine = ADP + protein N-phospho-L-histidine.</text>
        <dbReference type="EC" id="2.7.13.3"/>
    </reaction>
</comment>
<protein>
    <recommendedName>
        <fullName evidence="3">histidine kinase</fullName>
        <ecNumber evidence="3">2.7.13.3</ecNumber>
    </recommendedName>
</protein>
<evidence type="ECO:0000256" key="5">
    <source>
        <dbReference type="ARBA" id="ARBA00022679"/>
    </source>
</evidence>
<evidence type="ECO:0000313" key="18">
    <source>
        <dbReference type="Proteomes" id="UP001204376"/>
    </source>
</evidence>
<dbReference type="EC" id="2.7.13.3" evidence="3"/>
<evidence type="ECO:0000256" key="3">
    <source>
        <dbReference type="ARBA" id="ARBA00012438"/>
    </source>
</evidence>
<feature type="domain" description="Histidine kinase" evidence="14">
    <location>
        <begin position="338"/>
        <end position="552"/>
    </location>
</feature>
<dbReference type="InterPro" id="IPR036097">
    <property type="entry name" value="HisK_dim/P_sf"/>
</dbReference>
<dbReference type="Pfam" id="PF08447">
    <property type="entry name" value="PAS_3"/>
    <property type="match status" value="1"/>
</dbReference>
<dbReference type="InterPro" id="IPR003594">
    <property type="entry name" value="HATPase_dom"/>
</dbReference>
<dbReference type="SUPFAM" id="SSF55874">
    <property type="entry name" value="ATPase domain of HSP90 chaperone/DNA topoisomerase II/histidine kinase"/>
    <property type="match status" value="1"/>
</dbReference>
<evidence type="ECO:0000256" key="6">
    <source>
        <dbReference type="ARBA" id="ARBA00022692"/>
    </source>
</evidence>
<dbReference type="EMBL" id="JANHOH010000002">
    <property type="protein sequence ID" value="MCQ6958905.1"/>
    <property type="molecule type" value="Genomic_DNA"/>
</dbReference>
<dbReference type="InterPro" id="IPR050351">
    <property type="entry name" value="BphY/WalK/GraS-like"/>
</dbReference>
<dbReference type="PANTHER" id="PTHR42878">
    <property type="entry name" value="TWO-COMPONENT HISTIDINE KINASE"/>
    <property type="match status" value="1"/>
</dbReference>
<dbReference type="Gene3D" id="3.30.565.10">
    <property type="entry name" value="Histidine kinase-like ATPase, C-terminal domain"/>
    <property type="match status" value="1"/>
</dbReference>
<feature type="coiled-coil region" evidence="13">
    <location>
        <begin position="167"/>
        <end position="198"/>
    </location>
</feature>
<keyword evidence="6" id="KW-0812">Transmembrane</keyword>
<evidence type="ECO:0000313" key="17">
    <source>
        <dbReference type="EMBL" id="MCQ6958905.1"/>
    </source>
</evidence>
<dbReference type="InterPro" id="IPR001610">
    <property type="entry name" value="PAC"/>
</dbReference>
<dbReference type="Gene3D" id="1.10.287.130">
    <property type="match status" value="1"/>
</dbReference>
<evidence type="ECO:0000259" key="15">
    <source>
        <dbReference type="PROSITE" id="PS50112"/>
    </source>
</evidence>
<dbReference type="Proteomes" id="UP001204376">
    <property type="component" value="Unassembled WGS sequence"/>
</dbReference>
<dbReference type="SUPFAM" id="SSF47384">
    <property type="entry name" value="Homodimeric domain of signal transducing histidine kinase"/>
    <property type="match status" value="1"/>
</dbReference>
<dbReference type="InterPro" id="IPR036890">
    <property type="entry name" value="HATPase_C_sf"/>
</dbReference>
<dbReference type="PANTHER" id="PTHR42878:SF7">
    <property type="entry name" value="SENSOR HISTIDINE KINASE GLRK"/>
    <property type="match status" value="1"/>
</dbReference>
<proteinExistence type="predicted"/>
<reference evidence="17 18" key="1">
    <citation type="submission" date="2022-07" db="EMBL/GenBank/DDBJ databases">
        <title>Mucilaginibacter sp. JC4.</title>
        <authorList>
            <person name="Le V."/>
            <person name="Ko S.-R."/>
            <person name="Ahn C.-Y."/>
            <person name="Oh H.-M."/>
        </authorList>
    </citation>
    <scope>NUCLEOTIDE SEQUENCE [LARGE SCALE GENOMIC DNA]</scope>
    <source>
        <strain evidence="17 18">JC4</strain>
    </source>
</reference>
<feature type="domain" description="PAS" evidence="15">
    <location>
        <begin position="55"/>
        <end position="125"/>
    </location>
</feature>
<evidence type="ECO:0000256" key="13">
    <source>
        <dbReference type="SAM" id="Coils"/>
    </source>
</evidence>
<dbReference type="RefSeq" id="WP_256539101.1">
    <property type="nucleotide sequence ID" value="NZ_JANHOH010000002.1"/>
</dbReference>
<evidence type="ECO:0000256" key="11">
    <source>
        <dbReference type="ARBA" id="ARBA00023012"/>
    </source>
</evidence>
<evidence type="ECO:0000256" key="1">
    <source>
        <dbReference type="ARBA" id="ARBA00000085"/>
    </source>
</evidence>
<dbReference type="SMART" id="SM00387">
    <property type="entry name" value="HATPase_c"/>
    <property type="match status" value="1"/>
</dbReference>
<dbReference type="InterPro" id="IPR000700">
    <property type="entry name" value="PAS-assoc_C"/>
</dbReference>
<dbReference type="InterPro" id="IPR004358">
    <property type="entry name" value="Sig_transdc_His_kin-like_C"/>
</dbReference>
<feature type="domain" description="PAC" evidence="16">
    <location>
        <begin position="282"/>
        <end position="334"/>
    </location>
</feature>
<dbReference type="SMART" id="SM00091">
    <property type="entry name" value="PAS"/>
    <property type="match status" value="2"/>
</dbReference>
<keyword evidence="9 17" id="KW-0067">ATP-binding</keyword>
<keyword evidence="13" id="KW-0175">Coiled coil</keyword>
<evidence type="ECO:0000256" key="8">
    <source>
        <dbReference type="ARBA" id="ARBA00022777"/>
    </source>
</evidence>
<sequence length="552" mass="63148">MEQPNSDKELLSEIEELRFQLEEAHETINAIRTGQVDALVVKDKTGHQLYTLKTADQTYRVFIEKMSEGAVTINRDGIVLYCNTRFAEMTDTPLEKTIGMPLASFVPDESKDKLEQLIHSSWEEDCRQEIILKDGGGKDMHCMFSCNTIELDSGMALSIIITDLSVLKETEKQLHLRNAQLEESRANTQKLNSSLEATVKERTHDLVISREHFKLLTNNIVQMTWTNLPDGNVNSYNQRWYDYTGKDFETMGGFGWKELVHPDDLKETAEKYARSLKTGEMFEVENRYRRHDGVYRWHLNRSKPLKNDKGEIIFWVGTATDIEDQKREMDRKDEFIGIASHELKTPLTSLKGYLQLIAGYKKEELPPIIQQYISKASLSINKLQSLINDLLDVSKIKAGRLEYALSDVNITNLINQCIENAEHVYPSYQFEKHIADTFTVKGNTERLEQVLMNLLNNAVKYSQSNKNVSVTAVKYGNNVRISVTDQGIGLSQDQQSRIFERFYRVEDKKNMTSGLGMGLYISHEIITNHNGTIGVTSEPGQGSTFYFELPLI</sequence>
<dbReference type="InterPro" id="IPR035965">
    <property type="entry name" value="PAS-like_dom_sf"/>
</dbReference>
<evidence type="ECO:0000259" key="14">
    <source>
        <dbReference type="PROSITE" id="PS50109"/>
    </source>
</evidence>
<keyword evidence="18" id="KW-1185">Reference proteome</keyword>
<keyword evidence="10" id="KW-1133">Transmembrane helix</keyword>
<keyword evidence="11" id="KW-0902">Two-component regulatory system</keyword>
<dbReference type="InterPro" id="IPR005467">
    <property type="entry name" value="His_kinase_dom"/>
</dbReference>
<dbReference type="CDD" id="cd00075">
    <property type="entry name" value="HATPase"/>
    <property type="match status" value="1"/>
</dbReference>
<evidence type="ECO:0000256" key="9">
    <source>
        <dbReference type="ARBA" id="ARBA00022840"/>
    </source>
</evidence>
<keyword evidence="7" id="KW-0547">Nucleotide-binding</keyword>
<gene>
    <name evidence="17" type="ORF">NPE20_13100</name>
</gene>
<accession>A0ABT1T2R6</accession>
<dbReference type="NCBIfam" id="TIGR00229">
    <property type="entry name" value="sensory_box"/>
    <property type="match status" value="2"/>
</dbReference>
<keyword evidence="12" id="KW-0472">Membrane</keyword>
<evidence type="ECO:0000256" key="4">
    <source>
        <dbReference type="ARBA" id="ARBA00022553"/>
    </source>
</evidence>
<keyword evidence="4" id="KW-0597">Phosphoprotein</keyword>
<dbReference type="GO" id="GO:0005524">
    <property type="term" value="F:ATP binding"/>
    <property type="evidence" value="ECO:0007669"/>
    <property type="project" value="UniProtKB-KW"/>
</dbReference>
<keyword evidence="5" id="KW-0808">Transferase</keyword>
<dbReference type="Gene3D" id="3.30.450.20">
    <property type="entry name" value="PAS domain"/>
    <property type="match status" value="2"/>
</dbReference>
<dbReference type="PRINTS" id="PR00344">
    <property type="entry name" value="BCTRLSENSOR"/>
</dbReference>
<dbReference type="Pfam" id="PF02518">
    <property type="entry name" value="HATPase_c"/>
    <property type="match status" value="1"/>
</dbReference>
<dbReference type="SMART" id="SM00086">
    <property type="entry name" value="PAC"/>
    <property type="match status" value="1"/>
</dbReference>
<dbReference type="SMART" id="SM00388">
    <property type="entry name" value="HisKA"/>
    <property type="match status" value="1"/>
</dbReference>
<dbReference type="SUPFAM" id="SSF55785">
    <property type="entry name" value="PYP-like sensor domain (PAS domain)"/>
    <property type="match status" value="2"/>
</dbReference>